<keyword evidence="3" id="KW-1185">Reference proteome</keyword>
<dbReference type="STRING" id="1818881.A3196_01920"/>
<accession>A0A1E2UM32</accession>
<dbReference type="SUPFAM" id="SSF52091">
    <property type="entry name" value="SpoIIaa-like"/>
    <property type="match status" value="1"/>
</dbReference>
<dbReference type="InterPro" id="IPR036513">
    <property type="entry name" value="STAS_dom_sf"/>
</dbReference>
<dbReference type="Pfam" id="PF13466">
    <property type="entry name" value="STAS_2"/>
    <property type="match status" value="1"/>
</dbReference>
<dbReference type="RefSeq" id="WP_069003664.1">
    <property type="nucleotide sequence ID" value="NZ_LVJW01000006.1"/>
</dbReference>
<evidence type="ECO:0000259" key="1">
    <source>
        <dbReference type="PROSITE" id="PS50801"/>
    </source>
</evidence>
<comment type="caution">
    <text evidence="2">The sequence shown here is derived from an EMBL/GenBank/DDBJ whole genome shotgun (WGS) entry which is preliminary data.</text>
</comment>
<reference evidence="2 3" key="1">
    <citation type="submission" date="2016-03" db="EMBL/GenBank/DDBJ databases">
        <title>Chemosynthetic sulphur-oxidizing symbionts of marine invertebrate animals are capable of nitrogen fixation.</title>
        <authorList>
            <person name="Petersen J.M."/>
            <person name="Kemper A."/>
            <person name="Gruber-Vodicka H."/>
            <person name="Cardini U."/>
            <person name="Geest Mvander."/>
            <person name="Kleiner M."/>
            <person name="Bulgheresi S."/>
            <person name="Fussmann M."/>
            <person name="Herbold C."/>
            <person name="Seah B.K.B."/>
            <person name="Antony C.Paul."/>
            <person name="Liu D."/>
            <person name="Belitz A."/>
            <person name="Weber M."/>
        </authorList>
    </citation>
    <scope>NUCLEOTIDE SEQUENCE [LARGE SCALE GENOMIC DNA]</scope>
    <source>
        <strain evidence="2">G_D</strain>
    </source>
</reference>
<dbReference type="PROSITE" id="PS50801">
    <property type="entry name" value="STAS"/>
    <property type="match status" value="1"/>
</dbReference>
<dbReference type="InterPro" id="IPR002645">
    <property type="entry name" value="STAS_dom"/>
</dbReference>
<evidence type="ECO:0000313" key="3">
    <source>
        <dbReference type="Proteomes" id="UP000094849"/>
    </source>
</evidence>
<dbReference type="EMBL" id="LVJZ01000003">
    <property type="protein sequence ID" value="ODB95615.1"/>
    <property type="molecule type" value="Genomic_DNA"/>
</dbReference>
<organism evidence="2 3">
    <name type="scientific">Candidatus Thiodiazotropha endoloripes</name>
    <dbReference type="NCBI Taxonomy" id="1818881"/>
    <lineage>
        <taxon>Bacteria</taxon>
        <taxon>Pseudomonadati</taxon>
        <taxon>Pseudomonadota</taxon>
        <taxon>Gammaproteobacteria</taxon>
        <taxon>Chromatiales</taxon>
        <taxon>Sedimenticolaceae</taxon>
        <taxon>Candidatus Thiodiazotropha</taxon>
    </lineage>
</organism>
<feature type="domain" description="STAS" evidence="1">
    <location>
        <begin position="19"/>
        <end position="111"/>
    </location>
</feature>
<dbReference type="InterPro" id="IPR058548">
    <property type="entry name" value="MlaB-like_STAS"/>
</dbReference>
<proteinExistence type="predicted"/>
<sequence length="111" mass="12256">MSPDSVSEAKLERVGAFHFQLHGEMTFGHARSLLLQSETLFANLPDVEIDLMRVVKADSAGLALMLEWLARAAERDARVVFTKVPETIYSVARLCQIESLLTGHIAESSTL</sequence>
<protein>
    <recommendedName>
        <fullName evidence="1">STAS domain-containing protein</fullName>
    </recommendedName>
</protein>
<dbReference type="AlphaFoldDB" id="A0A1E2UM32"/>
<gene>
    <name evidence="2" type="ORF">A3196_01920</name>
</gene>
<evidence type="ECO:0000313" key="2">
    <source>
        <dbReference type="EMBL" id="ODB95615.1"/>
    </source>
</evidence>
<name>A0A1E2UM32_9GAMM</name>
<dbReference type="Gene3D" id="3.30.750.24">
    <property type="entry name" value="STAS domain"/>
    <property type="match status" value="1"/>
</dbReference>
<dbReference type="Proteomes" id="UP000094849">
    <property type="component" value="Unassembled WGS sequence"/>
</dbReference>